<dbReference type="Pfam" id="PF21305">
    <property type="entry name" value="type_II_gspD_N0"/>
    <property type="match status" value="1"/>
</dbReference>
<keyword evidence="5" id="KW-0812">Transmembrane</keyword>
<feature type="region of interest" description="Disordered" evidence="10">
    <location>
        <begin position="666"/>
        <end position="713"/>
    </location>
</feature>
<dbReference type="PANTHER" id="PTHR30332:SF24">
    <property type="entry name" value="SECRETIN GSPD-RELATED"/>
    <property type="match status" value="1"/>
</dbReference>
<dbReference type="Pfam" id="PF03958">
    <property type="entry name" value="Secretin_N"/>
    <property type="match status" value="3"/>
</dbReference>
<dbReference type="InterPro" id="IPR005644">
    <property type="entry name" value="NolW-like"/>
</dbReference>
<dbReference type="InterPro" id="IPR004846">
    <property type="entry name" value="T2SS/T3SS_dom"/>
</dbReference>
<dbReference type="NCBIfam" id="TIGR02517">
    <property type="entry name" value="type_II_gspD"/>
    <property type="match status" value="1"/>
</dbReference>
<evidence type="ECO:0000256" key="4">
    <source>
        <dbReference type="ARBA" id="ARBA00022452"/>
    </source>
</evidence>
<feature type="domain" description="NolW-like" evidence="12">
    <location>
        <begin position="152"/>
        <end position="209"/>
    </location>
</feature>
<dbReference type="InterPro" id="IPR050810">
    <property type="entry name" value="Bact_Secretion_Sys_Channel"/>
</dbReference>
<dbReference type="PRINTS" id="PR00811">
    <property type="entry name" value="BCTERIALGSPD"/>
</dbReference>
<evidence type="ECO:0000313" key="14">
    <source>
        <dbReference type="EMBL" id="VAW95340.1"/>
    </source>
</evidence>
<evidence type="ECO:0000256" key="3">
    <source>
        <dbReference type="ARBA" id="ARBA00022448"/>
    </source>
</evidence>
<sequence length="713" mass="75964">MCLGMLRINTKQTMSQLITLMTTALLSAALLVAGNVASVDAAPPAKPSTAPITTKLNFVEADIRTVIDAVAKLTGQNFIIDPRVKGKVTIIQQRPMDADQVYKVFLSVLKVHGFAAISGKDVTKIVPDVNAKQDAIRSSFGANDATGDELITKIVEVEYVNAAQLVPILRPLVPQRGHLAAVPSSNVIILSDSAANISRLTKIIRRIDTVSGDEIEVIPLQHASASELVRILSQLNKGDPKKAAGRPRVIADERTNSLLISGGKSSRLNLKALVAHLDTPLEIGGNTHVVYLRNAVAKDLVPVLTGLSKNVTKGKKGATGGGTQRSQISIQADENTNALVISAPPAVFRQLKSVITQLDVRRAQVMVEAVIAEVSHEATREVGVQWALDGRTGGSAVGLVNFSLGTPITAYANLESPPSPIGFNVGFGDLLGTNPIVALLSALAGDSQTNILATPNLVTLDNEEAEIIVGQNVPFVTGSFTGPGGGGANPTNPFNTVSRSDIGLTLKIKPQINEGDAIKLDVFQEVSTIAPSSAAVDIITNKRAITTNVMVDDGQILVLGGLIQDDLIETEQKVPGLGDIPILGWLFRYQRTTKIKTNLMVFIHPTIMKDNATAMAITNEKYNFIRSKQLQMKEEGVRLMDDEVAPILEELEDFIRLPPAYENSAQRQELSVQGGLGNSSTISAEPPAMTDTDSDSSDAIELPPNLFESEEGE</sequence>
<feature type="domain" description="NolW-like" evidence="12">
    <location>
        <begin position="287"/>
        <end position="364"/>
    </location>
</feature>
<comment type="similarity">
    <text evidence="2">Belongs to the bacterial secretin family. GSP D subfamily.</text>
</comment>
<feature type="domain" description="NolW-like" evidence="12">
    <location>
        <begin position="216"/>
        <end position="280"/>
    </location>
</feature>
<dbReference type="InterPro" id="IPR013356">
    <property type="entry name" value="T2SS_GspD"/>
</dbReference>
<keyword evidence="8" id="KW-0472">Membrane</keyword>
<keyword evidence="4" id="KW-1134">Transmembrane beta strand</keyword>
<keyword evidence="3" id="KW-0813">Transport</keyword>
<evidence type="ECO:0000256" key="5">
    <source>
        <dbReference type="ARBA" id="ARBA00022692"/>
    </source>
</evidence>
<feature type="domain" description="GspD-like N0" evidence="13">
    <location>
        <begin position="56"/>
        <end position="125"/>
    </location>
</feature>
<dbReference type="InterPro" id="IPR038591">
    <property type="entry name" value="NolW-like_sf"/>
</dbReference>
<evidence type="ECO:0000256" key="6">
    <source>
        <dbReference type="ARBA" id="ARBA00022729"/>
    </source>
</evidence>
<dbReference type="EMBL" id="UOFR01000032">
    <property type="protein sequence ID" value="VAW95340.1"/>
    <property type="molecule type" value="Genomic_DNA"/>
</dbReference>
<evidence type="ECO:0000256" key="7">
    <source>
        <dbReference type="ARBA" id="ARBA00022927"/>
    </source>
</evidence>
<accession>A0A3B1A198</accession>
<reference evidence="14" key="1">
    <citation type="submission" date="2018-06" db="EMBL/GenBank/DDBJ databases">
        <authorList>
            <person name="Zhirakovskaya E."/>
        </authorList>
    </citation>
    <scope>NUCLEOTIDE SEQUENCE</scope>
</reference>
<evidence type="ECO:0000259" key="11">
    <source>
        <dbReference type="Pfam" id="PF00263"/>
    </source>
</evidence>
<keyword evidence="9" id="KW-0998">Cell outer membrane</keyword>
<evidence type="ECO:0000256" key="9">
    <source>
        <dbReference type="ARBA" id="ARBA00023237"/>
    </source>
</evidence>
<dbReference type="InterPro" id="IPR049371">
    <property type="entry name" value="GspD-like_N0"/>
</dbReference>
<dbReference type="GO" id="GO:0015627">
    <property type="term" value="C:type II protein secretion system complex"/>
    <property type="evidence" value="ECO:0007669"/>
    <property type="project" value="InterPro"/>
</dbReference>
<dbReference type="Pfam" id="PF00263">
    <property type="entry name" value="Secretin"/>
    <property type="match status" value="1"/>
</dbReference>
<gene>
    <name evidence="14" type="ORF">MNBD_GAMMA21-1454</name>
</gene>
<protein>
    <submittedName>
        <fullName evidence="14">General secretion pathway protein D</fullName>
    </submittedName>
</protein>
<feature type="domain" description="Type II/III secretion system secretin-like" evidence="11">
    <location>
        <begin position="442"/>
        <end position="609"/>
    </location>
</feature>
<evidence type="ECO:0000259" key="13">
    <source>
        <dbReference type="Pfam" id="PF21305"/>
    </source>
</evidence>
<dbReference type="GO" id="GO:0009279">
    <property type="term" value="C:cell outer membrane"/>
    <property type="evidence" value="ECO:0007669"/>
    <property type="project" value="UniProtKB-SubCell"/>
</dbReference>
<evidence type="ECO:0000256" key="8">
    <source>
        <dbReference type="ARBA" id="ARBA00023136"/>
    </source>
</evidence>
<keyword evidence="7" id="KW-0653">Protein transport</keyword>
<evidence type="ECO:0000259" key="12">
    <source>
        <dbReference type="Pfam" id="PF03958"/>
    </source>
</evidence>
<proteinExistence type="inferred from homology"/>
<dbReference type="GO" id="GO:0015628">
    <property type="term" value="P:protein secretion by the type II secretion system"/>
    <property type="evidence" value="ECO:0007669"/>
    <property type="project" value="InterPro"/>
</dbReference>
<dbReference type="Gene3D" id="3.30.1370.120">
    <property type="match status" value="3"/>
</dbReference>
<evidence type="ECO:0000256" key="10">
    <source>
        <dbReference type="SAM" id="MobiDB-lite"/>
    </source>
</evidence>
<name>A0A3B1A198_9ZZZZ</name>
<evidence type="ECO:0000256" key="1">
    <source>
        <dbReference type="ARBA" id="ARBA00004442"/>
    </source>
</evidence>
<keyword evidence="6" id="KW-0732">Signal</keyword>
<organism evidence="14">
    <name type="scientific">hydrothermal vent metagenome</name>
    <dbReference type="NCBI Taxonomy" id="652676"/>
    <lineage>
        <taxon>unclassified sequences</taxon>
        <taxon>metagenomes</taxon>
        <taxon>ecological metagenomes</taxon>
    </lineage>
</organism>
<dbReference type="PANTHER" id="PTHR30332">
    <property type="entry name" value="PROBABLE GENERAL SECRETION PATHWAY PROTEIN D"/>
    <property type="match status" value="1"/>
</dbReference>
<dbReference type="PRINTS" id="PR01032">
    <property type="entry name" value="PHAGEIV"/>
</dbReference>
<comment type="subcellular location">
    <subcellularLocation>
        <location evidence="1">Cell outer membrane</location>
    </subcellularLocation>
</comment>
<dbReference type="InterPro" id="IPR001775">
    <property type="entry name" value="GspD/PilQ"/>
</dbReference>
<evidence type="ECO:0000256" key="2">
    <source>
        <dbReference type="ARBA" id="ARBA00006980"/>
    </source>
</evidence>
<dbReference type="AlphaFoldDB" id="A0A3B1A198"/>